<dbReference type="KEGG" id="pob:LPB03_09810"/>
<name>A0A1B8TRV7_9FLAO</name>
<proteinExistence type="predicted"/>
<feature type="transmembrane region" description="Helical" evidence="1">
    <location>
        <begin position="12"/>
        <end position="31"/>
    </location>
</feature>
<feature type="transmembrane region" description="Helical" evidence="1">
    <location>
        <begin position="136"/>
        <end position="156"/>
    </location>
</feature>
<keyword evidence="1" id="KW-0812">Transmembrane</keyword>
<dbReference type="STRING" id="1774273.LPB03_09810"/>
<comment type="caution">
    <text evidence="2">The sequence shown here is derived from an EMBL/GenBank/DDBJ whole genome shotgun (WGS) entry which is preliminary data.</text>
</comment>
<dbReference type="AlphaFoldDB" id="A0A1B8TRV7"/>
<feature type="transmembrane region" description="Helical" evidence="1">
    <location>
        <begin position="100"/>
        <end position="124"/>
    </location>
</feature>
<accession>A0A1B8TRV7</accession>
<dbReference type="EMBL" id="LSFM01000023">
    <property type="protein sequence ID" value="OBY62456.1"/>
    <property type="molecule type" value="Genomic_DNA"/>
</dbReference>
<dbReference type="RefSeq" id="WP_065319443.1">
    <property type="nucleotide sequence ID" value="NZ_CP017477.1"/>
</dbReference>
<feature type="transmembrane region" description="Helical" evidence="1">
    <location>
        <begin position="192"/>
        <end position="212"/>
    </location>
</feature>
<keyword evidence="1" id="KW-0472">Membrane</keyword>
<keyword evidence="3" id="KW-1185">Reference proteome</keyword>
<dbReference type="Proteomes" id="UP000092584">
    <property type="component" value="Unassembled WGS sequence"/>
</dbReference>
<evidence type="ECO:0000313" key="2">
    <source>
        <dbReference type="EMBL" id="OBY62456.1"/>
    </source>
</evidence>
<protein>
    <recommendedName>
        <fullName evidence="4">DUF4271 domain-containing protein</fullName>
    </recommendedName>
</protein>
<sequence>MQAVEKISLANNWITGIFLFLFLSIVLLKLLDSKRLKESFFTFFNLSFLEDEDTEPTNFFDPFQIVIFFFSIVVLSLLTHKIIVFKIVNFQNTFSTFLQVFIALLIYFLSKRILEYFLSLLFLIKKGIHFFLTSKYNYLYSLSFLTYVALIINEYAAINELYIFYFTGFLFVTRFIFFAIRNKKLIFNKLFYFILYICTFEIAPLFVLSKLMF</sequence>
<feature type="transmembrane region" description="Helical" evidence="1">
    <location>
        <begin position="162"/>
        <end position="180"/>
    </location>
</feature>
<feature type="transmembrane region" description="Helical" evidence="1">
    <location>
        <begin position="65"/>
        <end position="88"/>
    </location>
</feature>
<dbReference type="InterPro" id="IPR025367">
    <property type="entry name" value="DUF4271"/>
</dbReference>
<evidence type="ECO:0008006" key="4">
    <source>
        <dbReference type="Google" id="ProtNLM"/>
    </source>
</evidence>
<dbReference type="OrthoDB" id="1438590at2"/>
<evidence type="ECO:0000313" key="3">
    <source>
        <dbReference type="Proteomes" id="UP000092584"/>
    </source>
</evidence>
<dbReference type="Pfam" id="PF14093">
    <property type="entry name" value="DUF4271"/>
    <property type="match status" value="1"/>
</dbReference>
<reference evidence="3" key="1">
    <citation type="submission" date="2016-02" db="EMBL/GenBank/DDBJ databases">
        <authorList>
            <person name="Shin S.-K."/>
            <person name="Yi H."/>
            <person name="Kim E."/>
        </authorList>
    </citation>
    <scope>NUCLEOTIDE SEQUENCE [LARGE SCALE GENOMIC DNA]</scope>
    <source>
        <strain evidence="3">LPB0003</strain>
    </source>
</reference>
<keyword evidence="1" id="KW-1133">Transmembrane helix</keyword>
<gene>
    <name evidence="2" type="ORF">LPB3_09820</name>
</gene>
<organism evidence="2 3">
    <name type="scientific">Polaribacter vadi</name>
    <dbReference type="NCBI Taxonomy" id="1774273"/>
    <lineage>
        <taxon>Bacteria</taxon>
        <taxon>Pseudomonadati</taxon>
        <taxon>Bacteroidota</taxon>
        <taxon>Flavobacteriia</taxon>
        <taxon>Flavobacteriales</taxon>
        <taxon>Flavobacteriaceae</taxon>
    </lineage>
</organism>
<evidence type="ECO:0000256" key="1">
    <source>
        <dbReference type="SAM" id="Phobius"/>
    </source>
</evidence>